<dbReference type="PANTHER" id="PTHR11552:SF201">
    <property type="entry name" value="GLUCOSE-METHANOL-CHOLINE OXIDOREDUCTASE N-TERMINAL DOMAIN-CONTAINING PROTEIN"/>
    <property type="match status" value="1"/>
</dbReference>
<dbReference type="Proteomes" id="UP000017559">
    <property type="component" value="Unassembled WGS sequence"/>
</dbReference>
<evidence type="ECO:0000256" key="6">
    <source>
        <dbReference type="ARBA" id="ARBA00023002"/>
    </source>
</evidence>
<keyword evidence="4" id="KW-0732">Signal</keyword>
<dbReference type="InterPro" id="IPR000172">
    <property type="entry name" value="GMC_OxRdtase_N"/>
</dbReference>
<dbReference type="OrthoDB" id="269227at2759"/>
<keyword evidence="7" id="KW-0325">Glycoprotein</keyword>
<feature type="domain" description="Glucose-methanol-choline oxidoreductase N-terminal" evidence="10">
    <location>
        <begin position="92"/>
        <end position="115"/>
    </location>
</feature>
<evidence type="ECO:0000313" key="12">
    <source>
        <dbReference type="EMBL" id="ESK84776.1"/>
    </source>
</evidence>
<keyword evidence="3 9" id="KW-0285">Flavoprotein</keyword>
<evidence type="ECO:0000256" key="9">
    <source>
        <dbReference type="RuleBase" id="RU003968"/>
    </source>
</evidence>
<evidence type="ECO:0000256" key="5">
    <source>
        <dbReference type="ARBA" id="ARBA00022827"/>
    </source>
</evidence>
<evidence type="ECO:0000256" key="1">
    <source>
        <dbReference type="ARBA" id="ARBA00001974"/>
    </source>
</evidence>
<feature type="domain" description="Glucose-methanol-choline oxidoreductase N-terminal" evidence="11">
    <location>
        <begin position="285"/>
        <end position="299"/>
    </location>
</feature>
<reference evidence="12 13" key="1">
    <citation type="journal article" date="2014" name="BMC Genomics">
        <title>Genome and secretome analysis of the hemibiotrophic fungal pathogen, Moniliophthora roreri, which causes frosty pod rot disease of cacao: mechanisms of the biotrophic and necrotrophic phases.</title>
        <authorList>
            <person name="Meinhardt L.W."/>
            <person name="Costa G.G.L."/>
            <person name="Thomazella D.P.T."/>
            <person name="Teixeira P.J.P.L."/>
            <person name="Carazzolle M.F."/>
            <person name="Schuster S.C."/>
            <person name="Carlson J.E."/>
            <person name="Guiltinan M.J."/>
            <person name="Mieczkowski P."/>
            <person name="Farmer A."/>
            <person name="Ramaraj T."/>
            <person name="Crozier J."/>
            <person name="Davis R.E."/>
            <person name="Shao J."/>
            <person name="Melnick R.L."/>
            <person name="Pereira G.A.G."/>
            <person name="Bailey B.A."/>
        </authorList>
    </citation>
    <scope>NUCLEOTIDE SEQUENCE [LARGE SCALE GENOMIC DNA]</scope>
    <source>
        <strain evidence="12 13">MCA 2997</strain>
    </source>
</reference>
<evidence type="ECO:0000256" key="3">
    <source>
        <dbReference type="ARBA" id="ARBA00022630"/>
    </source>
</evidence>
<dbReference type="PIRSF" id="PIRSF000137">
    <property type="entry name" value="Alcohol_oxidase"/>
    <property type="match status" value="1"/>
</dbReference>
<keyword evidence="6" id="KW-0560">Oxidoreductase</keyword>
<comment type="similarity">
    <text evidence="2 9">Belongs to the GMC oxidoreductase family.</text>
</comment>
<dbReference type="Gene3D" id="3.50.50.60">
    <property type="entry name" value="FAD/NAD(P)-binding domain"/>
    <property type="match status" value="1"/>
</dbReference>
<dbReference type="PANTHER" id="PTHR11552">
    <property type="entry name" value="GLUCOSE-METHANOL-CHOLINE GMC OXIDOREDUCTASE"/>
    <property type="match status" value="1"/>
</dbReference>
<evidence type="ECO:0000256" key="7">
    <source>
        <dbReference type="ARBA" id="ARBA00023180"/>
    </source>
</evidence>
<dbReference type="KEGG" id="mrr:Moror_547"/>
<sequence length="614" mass="67177">MPIVQIGYFVSTKLDCLVIGGGTSGLVVATRLSEDPTVTVGVIEAGANHAGDPSVDIPGNMTKNARNPKYDWEFYTEPQVYAHNRKIQSSRGKGLGGSSGLNNLAFVRPVSEELDAFEKLGNPGWNWNNVLGFMKKSEHLCVPPLSEGEKKSYAVDPDPAYHGTDGPIAVSFPPYVSPIHNKILDSLETLGLPRNNEPNAGRNVGSYLVSTSVDPVTATRSYAASAYLHPHLTRNNLFVLTEAFATKIHFDGANNGLKRAVAVDFIKEGQSYQVKVAKEIILSAGTFQTPQILETSGIGDPRILEPLGIQCIIKLPGVGENLQDHMKAPTVVQVQQDLQTPELLRNPDELNIQQELYKEKKGILAGMLSSCFAFLPGNLIADSEHVKAWKNLANVESSAPEVFAKTHPDVLRGIKKQYKILEQWIDDPVHPLAQLLNINGHFPVVGLTPDNSKRYMTLIVAYTHPFSRGSVHITSADAQVRPAIQPNYLSNRADLEILSKAIEFTLQLYQTSPLRDLIVAPVAPPFFKPDDEEKVHEFAREILSTVHHPIATASMMPREDGGVVDHNLLVYGTSNLRVVDCSIIPLQISCNIVPLAYAIGEKGADIIKRHNSVV</sequence>
<dbReference type="InterPro" id="IPR012132">
    <property type="entry name" value="GMC_OxRdtase"/>
</dbReference>
<dbReference type="PROSITE" id="PS00623">
    <property type="entry name" value="GMC_OXRED_1"/>
    <property type="match status" value="1"/>
</dbReference>
<organism evidence="12 13">
    <name type="scientific">Moniliophthora roreri (strain MCA 2997)</name>
    <name type="common">Cocoa frosty pod rot fungus</name>
    <name type="synonym">Crinipellis roreri</name>
    <dbReference type="NCBI Taxonomy" id="1381753"/>
    <lineage>
        <taxon>Eukaryota</taxon>
        <taxon>Fungi</taxon>
        <taxon>Dikarya</taxon>
        <taxon>Basidiomycota</taxon>
        <taxon>Agaricomycotina</taxon>
        <taxon>Agaricomycetes</taxon>
        <taxon>Agaricomycetidae</taxon>
        <taxon>Agaricales</taxon>
        <taxon>Marasmiineae</taxon>
        <taxon>Marasmiaceae</taxon>
        <taxon>Moniliophthora</taxon>
    </lineage>
</organism>
<comment type="cofactor">
    <cofactor evidence="1 8">
        <name>FAD</name>
        <dbReference type="ChEBI" id="CHEBI:57692"/>
    </cofactor>
</comment>
<dbReference type="EMBL" id="AWSO01001227">
    <property type="protein sequence ID" value="ESK84776.1"/>
    <property type="molecule type" value="Genomic_DNA"/>
</dbReference>
<dbReference type="SUPFAM" id="SSF54373">
    <property type="entry name" value="FAD-linked reductases, C-terminal domain"/>
    <property type="match status" value="1"/>
</dbReference>
<evidence type="ECO:0000259" key="10">
    <source>
        <dbReference type="PROSITE" id="PS00623"/>
    </source>
</evidence>
<accession>V2WW65</accession>
<dbReference type="HOGENOM" id="CLU_002865_6_0_1"/>
<protein>
    <submittedName>
        <fullName evidence="12">Gmc oxidoreductase</fullName>
    </submittedName>
</protein>
<comment type="caution">
    <text evidence="12">The sequence shown here is derived from an EMBL/GenBank/DDBJ whole genome shotgun (WGS) entry which is preliminary data.</text>
</comment>
<evidence type="ECO:0000313" key="13">
    <source>
        <dbReference type="Proteomes" id="UP000017559"/>
    </source>
</evidence>
<keyword evidence="5 8" id="KW-0274">FAD</keyword>
<dbReference type="GO" id="GO:0050660">
    <property type="term" value="F:flavin adenine dinucleotide binding"/>
    <property type="evidence" value="ECO:0007669"/>
    <property type="project" value="InterPro"/>
</dbReference>
<dbReference type="Gene3D" id="3.30.560.10">
    <property type="entry name" value="Glucose Oxidase, domain 3"/>
    <property type="match status" value="1"/>
</dbReference>
<dbReference type="Pfam" id="PF05199">
    <property type="entry name" value="GMC_oxred_C"/>
    <property type="match status" value="1"/>
</dbReference>
<dbReference type="InterPro" id="IPR036188">
    <property type="entry name" value="FAD/NAD-bd_sf"/>
</dbReference>
<evidence type="ECO:0000259" key="11">
    <source>
        <dbReference type="PROSITE" id="PS00624"/>
    </source>
</evidence>
<dbReference type="GO" id="GO:0016614">
    <property type="term" value="F:oxidoreductase activity, acting on CH-OH group of donors"/>
    <property type="evidence" value="ECO:0007669"/>
    <property type="project" value="InterPro"/>
</dbReference>
<dbReference type="AlphaFoldDB" id="V2WW65"/>
<evidence type="ECO:0000256" key="4">
    <source>
        <dbReference type="ARBA" id="ARBA00022729"/>
    </source>
</evidence>
<dbReference type="Pfam" id="PF00732">
    <property type="entry name" value="GMC_oxred_N"/>
    <property type="match status" value="1"/>
</dbReference>
<proteinExistence type="inferred from homology"/>
<dbReference type="SUPFAM" id="SSF51905">
    <property type="entry name" value="FAD/NAD(P)-binding domain"/>
    <property type="match status" value="1"/>
</dbReference>
<name>V2WW65_MONRO</name>
<keyword evidence="13" id="KW-1185">Reference proteome</keyword>
<dbReference type="PROSITE" id="PS00624">
    <property type="entry name" value="GMC_OXRED_2"/>
    <property type="match status" value="1"/>
</dbReference>
<feature type="binding site" evidence="8">
    <location>
        <begin position="23"/>
        <end position="24"/>
    </location>
    <ligand>
        <name>FAD</name>
        <dbReference type="ChEBI" id="CHEBI:57692"/>
    </ligand>
</feature>
<evidence type="ECO:0000256" key="2">
    <source>
        <dbReference type="ARBA" id="ARBA00010790"/>
    </source>
</evidence>
<evidence type="ECO:0000256" key="8">
    <source>
        <dbReference type="PIRSR" id="PIRSR000137-2"/>
    </source>
</evidence>
<gene>
    <name evidence="12" type="ORF">Moror_547</name>
</gene>
<dbReference type="InterPro" id="IPR007867">
    <property type="entry name" value="GMC_OxRtase_C"/>
</dbReference>